<dbReference type="GO" id="GO:0000287">
    <property type="term" value="F:magnesium ion binding"/>
    <property type="evidence" value="ECO:0007669"/>
    <property type="project" value="UniProtKB-UniRule"/>
</dbReference>
<dbReference type="PRINTS" id="PR00150">
    <property type="entry name" value="PEPCARBXLASE"/>
</dbReference>
<name>A0A150HX87_9GAMM</name>
<comment type="cofactor">
    <cofactor evidence="1 10">
        <name>Mg(2+)</name>
        <dbReference type="ChEBI" id="CHEBI:18420"/>
    </cofactor>
</comment>
<dbReference type="GO" id="GO:0006107">
    <property type="term" value="P:oxaloacetate metabolic process"/>
    <property type="evidence" value="ECO:0007669"/>
    <property type="project" value="UniProtKB-UniRule"/>
</dbReference>
<evidence type="ECO:0000256" key="6">
    <source>
        <dbReference type="ARBA" id="ARBA00022842"/>
    </source>
</evidence>
<evidence type="ECO:0000256" key="3">
    <source>
        <dbReference type="ARBA" id="ARBA00008346"/>
    </source>
</evidence>
<keyword evidence="6 10" id="KW-0460">Magnesium</keyword>
<dbReference type="InterPro" id="IPR015813">
    <property type="entry name" value="Pyrv/PenolPyrv_kinase-like_dom"/>
</dbReference>
<dbReference type="NCBIfam" id="NF000584">
    <property type="entry name" value="PRK00009.1"/>
    <property type="match status" value="1"/>
</dbReference>
<evidence type="ECO:0000313" key="13">
    <source>
        <dbReference type="EMBL" id="KXZ71668.1"/>
    </source>
</evidence>
<dbReference type="GO" id="GO:0008964">
    <property type="term" value="F:phosphoenolpyruvate carboxylase activity"/>
    <property type="evidence" value="ECO:0007669"/>
    <property type="project" value="UniProtKB-UniRule"/>
</dbReference>
<feature type="active site" evidence="10 12">
    <location>
        <position position="556"/>
    </location>
</feature>
<dbReference type="HAMAP" id="MF_00595">
    <property type="entry name" value="PEPcase_type1"/>
    <property type="match status" value="1"/>
</dbReference>
<dbReference type="PROSITE" id="PS00781">
    <property type="entry name" value="PEPCASE_1"/>
    <property type="match status" value="1"/>
</dbReference>
<comment type="function">
    <text evidence="2 10">Forms oxaloacetate, a four-carbon dicarboxylic acid source for the tricarboxylic acid cycle.</text>
</comment>
<comment type="similarity">
    <text evidence="3 10">Belongs to the PEPCase type 1 family.</text>
</comment>
<evidence type="ECO:0000256" key="8">
    <source>
        <dbReference type="ARBA" id="ARBA00023300"/>
    </source>
</evidence>
<dbReference type="Proteomes" id="UP000075544">
    <property type="component" value="Unassembled WGS sequence"/>
</dbReference>
<evidence type="ECO:0000256" key="12">
    <source>
        <dbReference type="PROSITE-ProRule" id="PRU10112"/>
    </source>
</evidence>
<dbReference type="Pfam" id="PF00311">
    <property type="entry name" value="PEPcase"/>
    <property type="match status" value="1"/>
</dbReference>
<dbReference type="PANTHER" id="PTHR30523">
    <property type="entry name" value="PHOSPHOENOLPYRUVATE CARBOXYLASE"/>
    <property type="match status" value="1"/>
</dbReference>
<dbReference type="PROSITE" id="PS00393">
    <property type="entry name" value="PEPCASE_2"/>
    <property type="match status" value="1"/>
</dbReference>
<dbReference type="Gene3D" id="1.20.1440.90">
    <property type="entry name" value="Phosphoenolpyruvate/pyruvate domain"/>
    <property type="match status" value="1"/>
</dbReference>
<keyword evidence="13" id="KW-0670">Pyruvate</keyword>
<dbReference type="PANTHER" id="PTHR30523:SF6">
    <property type="entry name" value="PHOSPHOENOLPYRUVATE CARBOXYLASE"/>
    <property type="match status" value="1"/>
</dbReference>
<dbReference type="AlphaFoldDB" id="A0A150HX87"/>
<dbReference type="InterPro" id="IPR021135">
    <property type="entry name" value="PEP_COase"/>
</dbReference>
<evidence type="ECO:0000313" key="14">
    <source>
        <dbReference type="Proteomes" id="UP000075544"/>
    </source>
</evidence>
<feature type="active site" evidence="10 11">
    <location>
        <position position="143"/>
    </location>
</feature>
<dbReference type="EC" id="4.1.1.31" evidence="4 10"/>
<protein>
    <recommendedName>
        <fullName evidence="5 10">Phosphoenolpyruvate carboxylase</fullName>
        <shortName evidence="10">PEPC</shortName>
        <shortName evidence="10">PEPCase</shortName>
        <ecNumber evidence="4 10">4.1.1.31</ecNumber>
    </recommendedName>
</protein>
<dbReference type="PATRIC" id="fig|52133.19.peg.1268"/>
<evidence type="ECO:0000256" key="9">
    <source>
        <dbReference type="ARBA" id="ARBA00048995"/>
    </source>
</evidence>
<dbReference type="SUPFAM" id="SSF51621">
    <property type="entry name" value="Phosphoenolpyruvate/pyruvate domain"/>
    <property type="match status" value="1"/>
</dbReference>
<dbReference type="EMBL" id="JRHX01000034">
    <property type="protein sequence ID" value="KXZ71668.1"/>
    <property type="molecule type" value="Genomic_DNA"/>
</dbReference>
<sequence>MIQQITAPLREDVRLLGNLLGETLKQHAGQDLFNQIEQIRALAKGARDGQIEAEKQLEQLFLGLKDEEILPLTRAFSHFLNFANIAEQYHVVRSRRQAEFDEQAPSPNPLPHLFEKFKTQQINEQQLFQQLCDLKIELVLTAHPTEVSRRTLIQKYDDITDCLSQLDQQKLTPRERQQTLATLKQLISSAWQTDEIRQHRPTPVDEAKWGFATIEQTLWNAVPKFVRELNELTQQHCEQSLPLTVAPIRFASWMGGDRDGNPNVTHKITQEVLWLSRWQAADLYLRDIENLRWELSIQHCSEELAQALGEPHPEPYREYLRETRERLKATRYCLGQRLQGLEADDRNIIRHKDELLQPLLLCYRSLVDSNLAEIANGQLLDFIYRVNCFGIELLKLDIRQESGRHRQAISAITEYLGLGNFESWTEQARQNFLIQELQSKRPLLPKYLNEPEGSLIQHPDVLEVFATMRTLAEQPPESLGAYIISMAEYPSDVLAVLLLQKEAGIQQPLRVVPLFETLKDLDGAAKTMDTLFSMHWYKQHIHAKHEVMIGYSDSAKDAGFMSANWAQYRAQEELTAIAQKHGVQLTLFHGRGGSISRGGAPTQQALFSQPPGSISGAIRVTEQGEMIRFKFGLEGIALQNLEIYTAATLEATLLPPPVPKQEWRALMNQMTDLSVKVYRQTVRENPHFVSYLRTVTPELELQMLPLGSRPAKRKVSGGIESLRAIPWVFAWTQIRLMLPAWLGTGTAINQVHEQHKNTLDEMLEQWPYFQTLIDMLEMVLSKSDADIALYYESHLTQDQDLKLLGVELRQRLQNAVDTLLSLKGESKLLSNNEVLDQSMQVRKPYLLPLHLLQAELMKRRRLYLSTHQSEHTPVDHALMVSIAGIAAGLRNTG</sequence>
<proteinExistence type="inferred from homology"/>
<dbReference type="InterPro" id="IPR022805">
    <property type="entry name" value="PEP_COase_bac/pln-type"/>
</dbReference>
<comment type="subunit">
    <text evidence="10">Homotetramer.</text>
</comment>
<evidence type="ECO:0000256" key="4">
    <source>
        <dbReference type="ARBA" id="ARBA00012305"/>
    </source>
</evidence>
<accession>A0A150HX87</accession>
<dbReference type="GO" id="GO:0006099">
    <property type="term" value="P:tricarboxylic acid cycle"/>
    <property type="evidence" value="ECO:0007669"/>
    <property type="project" value="InterPro"/>
</dbReference>
<evidence type="ECO:0000256" key="1">
    <source>
        <dbReference type="ARBA" id="ARBA00001946"/>
    </source>
</evidence>
<comment type="caution">
    <text evidence="13">The sequence shown here is derived from an EMBL/GenBank/DDBJ whole genome shotgun (WGS) entry which is preliminary data.</text>
</comment>
<gene>
    <name evidence="10 13" type="primary">ppc</name>
    <name evidence="13" type="ORF">AVENLUH13518_01244</name>
</gene>
<dbReference type="GO" id="GO:0015977">
    <property type="term" value="P:carbon fixation"/>
    <property type="evidence" value="ECO:0007669"/>
    <property type="project" value="UniProtKB-UniRule"/>
</dbReference>
<dbReference type="InterPro" id="IPR033129">
    <property type="entry name" value="PEPCASE_His_AS"/>
</dbReference>
<evidence type="ECO:0000256" key="7">
    <source>
        <dbReference type="ARBA" id="ARBA00023239"/>
    </source>
</evidence>
<dbReference type="GO" id="GO:0005829">
    <property type="term" value="C:cytosol"/>
    <property type="evidence" value="ECO:0007669"/>
    <property type="project" value="TreeGrafter"/>
</dbReference>
<evidence type="ECO:0000256" key="5">
    <source>
        <dbReference type="ARBA" id="ARBA00022419"/>
    </source>
</evidence>
<keyword evidence="7 10" id="KW-0456">Lyase</keyword>
<dbReference type="RefSeq" id="WP_061524400.1">
    <property type="nucleotide sequence ID" value="NZ_JRHX01000034.1"/>
</dbReference>
<dbReference type="InterPro" id="IPR018129">
    <property type="entry name" value="PEP_COase_Lys_AS"/>
</dbReference>
<reference evidence="13 14" key="1">
    <citation type="journal article" date="2016" name="Sci. Rep.">
        <title>Genomic and phenotypic characterization of the species Acinetobacter venetianus.</title>
        <authorList>
            <person name="Fondi M."/>
            <person name="Maida I."/>
            <person name="Perrin E."/>
            <person name="Orlandini V."/>
            <person name="La Torre L."/>
            <person name="Bosi E."/>
            <person name="Negroni A."/>
            <person name="Zanaroli G."/>
            <person name="Fava F."/>
            <person name="Decorosi F."/>
            <person name="Giovannetti L."/>
            <person name="Viti C."/>
            <person name="Vaneechoutte M."/>
            <person name="Dijkshoorn L."/>
            <person name="Fani R."/>
        </authorList>
    </citation>
    <scope>NUCLEOTIDE SEQUENCE [LARGE SCALE GENOMIC DNA]</scope>
    <source>
        <strain evidence="13 14">LUH13518</strain>
    </source>
</reference>
<comment type="catalytic activity">
    <reaction evidence="9 10">
        <text>oxaloacetate + phosphate = phosphoenolpyruvate + hydrogencarbonate</text>
        <dbReference type="Rhea" id="RHEA:28370"/>
        <dbReference type="ChEBI" id="CHEBI:16452"/>
        <dbReference type="ChEBI" id="CHEBI:17544"/>
        <dbReference type="ChEBI" id="CHEBI:43474"/>
        <dbReference type="ChEBI" id="CHEBI:58702"/>
        <dbReference type="EC" id="4.1.1.31"/>
    </reaction>
</comment>
<evidence type="ECO:0000256" key="2">
    <source>
        <dbReference type="ARBA" id="ARBA00003670"/>
    </source>
</evidence>
<organism evidence="13 14">
    <name type="scientific">Acinetobacter venetianus</name>
    <dbReference type="NCBI Taxonomy" id="52133"/>
    <lineage>
        <taxon>Bacteria</taxon>
        <taxon>Pseudomonadati</taxon>
        <taxon>Pseudomonadota</taxon>
        <taxon>Gammaproteobacteria</taxon>
        <taxon>Moraxellales</taxon>
        <taxon>Moraxellaceae</taxon>
        <taxon>Acinetobacter</taxon>
    </lineage>
</organism>
<keyword evidence="8 10" id="KW-0120">Carbon dioxide fixation</keyword>
<evidence type="ECO:0000256" key="11">
    <source>
        <dbReference type="PROSITE-ProRule" id="PRU10111"/>
    </source>
</evidence>
<evidence type="ECO:0000256" key="10">
    <source>
        <dbReference type="HAMAP-Rule" id="MF_00595"/>
    </source>
</evidence>